<sequence length="319" mass="35580">MRAQALRDRRAAAGRTTARAGNLVVATTTADGFRGERMSVSTTKRTMVLHSAHQDQFDVPDRDLVFYDQPYDTEHLSRVTDVHLWSPLEGPIDRLPEIITAMTNLRSLSIGPGKVLPTVVTELRQGDLPDSLEELSVHISDRTLVWPDVVVPNLKTLYVGEPFRFKNEHFPRLRALSLYPQRSLNNVRQALELPLEELNLLNVPTDEEIFRLVEPVGLRRLGLIGGRTLTSLTGISALPQLESLRLKNLTSLGDISELATLQQLEIVNIQYCKKITGIAAINDLPRLRRLTLVGCGTIGLEKIEAKLSTLDWANTGATW</sequence>
<reference evidence="1 2" key="1">
    <citation type="submission" date="2019-06" db="EMBL/GenBank/DDBJ databases">
        <title>Sequencing the genomes of 1000 actinobacteria strains.</title>
        <authorList>
            <person name="Klenk H.-P."/>
        </authorList>
    </citation>
    <scope>NUCLEOTIDE SEQUENCE [LARGE SCALE GENOMIC DNA]</scope>
    <source>
        <strain evidence="1 2">DSM 20169</strain>
    </source>
</reference>
<protein>
    <recommendedName>
        <fullName evidence="3">Leucine rich repeat (LRR) protein</fullName>
    </recommendedName>
</protein>
<dbReference type="InterPro" id="IPR032675">
    <property type="entry name" value="LRR_dom_sf"/>
</dbReference>
<name>A0A543BLH0_9MICO</name>
<keyword evidence="2" id="KW-1185">Reference proteome</keyword>
<dbReference type="Proteomes" id="UP000317209">
    <property type="component" value="Unassembled WGS sequence"/>
</dbReference>
<dbReference type="SUPFAM" id="SSF52058">
    <property type="entry name" value="L domain-like"/>
    <property type="match status" value="1"/>
</dbReference>
<dbReference type="AlphaFoldDB" id="A0A543BLH0"/>
<evidence type="ECO:0000313" key="2">
    <source>
        <dbReference type="Proteomes" id="UP000317209"/>
    </source>
</evidence>
<organism evidence="1 2">
    <name type="scientific">Microbacterium saperdae</name>
    <dbReference type="NCBI Taxonomy" id="69368"/>
    <lineage>
        <taxon>Bacteria</taxon>
        <taxon>Bacillati</taxon>
        <taxon>Actinomycetota</taxon>
        <taxon>Actinomycetes</taxon>
        <taxon>Micrococcales</taxon>
        <taxon>Microbacteriaceae</taxon>
        <taxon>Microbacterium</taxon>
    </lineage>
</organism>
<proteinExistence type="predicted"/>
<comment type="caution">
    <text evidence="1">The sequence shown here is derived from an EMBL/GenBank/DDBJ whole genome shotgun (WGS) entry which is preliminary data.</text>
</comment>
<evidence type="ECO:0000313" key="1">
    <source>
        <dbReference type="EMBL" id="TQL85666.1"/>
    </source>
</evidence>
<accession>A0A543BLH0</accession>
<evidence type="ECO:0008006" key="3">
    <source>
        <dbReference type="Google" id="ProtNLM"/>
    </source>
</evidence>
<dbReference type="EMBL" id="VFOX01000001">
    <property type="protein sequence ID" value="TQL85666.1"/>
    <property type="molecule type" value="Genomic_DNA"/>
</dbReference>
<gene>
    <name evidence="1" type="ORF">FB560_1297</name>
</gene>
<dbReference type="Gene3D" id="3.80.10.10">
    <property type="entry name" value="Ribonuclease Inhibitor"/>
    <property type="match status" value="1"/>
</dbReference>